<name>A0A8J6ITD2_9ALTE</name>
<keyword evidence="1" id="KW-0812">Transmembrane</keyword>
<keyword evidence="3" id="KW-1185">Reference proteome</keyword>
<reference evidence="2" key="1">
    <citation type="journal article" date="2018" name="Int. J. Syst. Evol. Microbiol.">
        <title>Neptunicella marina gen. nov., sp. nov., isolated from surface seawater.</title>
        <authorList>
            <person name="Liu X."/>
            <person name="Lai Q."/>
            <person name="Du Y."/>
            <person name="Zhang X."/>
            <person name="Liu Z."/>
            <person name="Sun F."/>
            <person name="Shao Z."/>
        </authorList>
    </citation>
    <scope>NUCLEOTIDE SEQUENCE</scope>
    <source>
        <strain evidence="2">S27-2</strain>
    </source>
</reference>
<sequence>MQVVGTPVNWILRTEGLFAFLAAIYFYDISGFSWVTFLIAFFIPDLSMLGYLVNNHPGAIAYNMAHSYIGAIICLTAGFIFSVKVLLLISLIWVAHIGFDRALGYGLKYTRGFGFTHLGQTGKKRDT</sequence>
<evidence type="ECO:0000313" key="3">
    <source>
        <dbReference type="Proteomes" id="UP000601768"/>
    </source>
</evidence>
<gene>
    <name evidence="2" type="ORF">H8B19_04250</name>
</gene>
<evidence type="ECO:0000256" key="1">
    <source>
        <dbReference type="SAM" id="Phobius"/>
    </source>
</evidence>
<reference evidence="2" key="2">
    <citation type="submission" date="2020-08" db="EMBL/GenBank/DDBJ databases">
        <authorList>
            <person name="Lai Q."/>
        </authorList>
    </citation>
    <scope>NUCLEOTIDE SEQUENCE</scope>
    <source>
        <strain evidence="2">S27-2</strain>
    </source>
</reference>
<organism evidence="2 3">
    <name type="scientific">Neptunicella marina</name>
    <dbReference type="NCBI Taxonomy" id="2125989"/>
    <lineage>
        <taxon>Bacteria</taxon>
        <taxon>Pseudomonadati</taxon>
        <taxon>Pseudomonadota</taxon>
        <taxon>Gammaproteobacteria</taxon>
        <taxon>Alteromonadales</taxon>
        <taxon>Alteromonadaceae</taxon>
        <taxon>Neptunicella</taxon>
    </lineage>
</organism>
<comment type="caution">
    <text evidence="2">The sequence shown here is derived from an EMBL/GenBank/DDBJ whole genome shotgun (WGS) entry which is preliminary data.</text>
</comment>
<dbReference type="Pfam" id="PF14079">
    <property type="entry name" value="DUF4260"/>
    <property type="match status" value="1"/>
</dbReference>
<protein>
    <submittedName>
        <fullName evidence="2">DUF4260 domain-containing protein</fullName>
    </submittedName>
</protein>
<accession>A0A8J6ITD2</accession>
<dbReference type="AlphaFoldDB" id="A0A8J6ITD2"/>
<keyword evidence="1" id="KW-0472">Membrane</keyword>
<evidence type="ECO:0000313" key="2">
    <source>
        <dbReference type="EMBL" id="MBC3765073.1"/>
    </source>
</evidence>
<dbReference type="RefSeq" id="WP_186505533.1">
    <property type="nucleotide sequence ID" value="NZ_JACNEP010000002.1"/>
</dbReference>
<dbReference type="InterPro" id="IPR025356">
    <property type="entry name" value="DUF4260"/>
</dbReference>
<proteinExistence type="predicted"/>
<keyword evidence="1" id="KW-1133">Transmembrane helix</keyword>
<dbReference type="Proteomes" id="UP000601768">
    <property type="component" value="Unassembled WGS sequence"/>
</dbReference>
<feature type="transmembrane region" description="Helical" evidence="1">
    <location>
        <begin position="17"/>
        <end position="43"/>
    </location>
</feature>
<feature type="transmembrane region" description="Helical" evidence="1">
    <location>
        <begin position="68"/>
        <end position="94"/>
    </location>
</feature>
<dbReference type="EMBL" id="JACNEP010000002">
    <property type="protein sequence ID" value="MBC3765073.1"/>
    <property type="molecule type" value="Genomic_DNA"/>
</dbReference>